<protein>
    <submittedName>
        <fullName evidence="1">Uncharacterized protein</fullName>
    </submittedName>
</protein>
<reference evidence="1 2" key="1">
    <citation type="submission" date="2021-03" db="EMBL/GenBank/DDBJ databases">
        <title>Novel species identification of genus Shewanella.</title>
        <authorList>
            <person name="Liu G."/>
            <person name="Zhang Q."/>
        </authorList>
    </citation>
    <scope>NUCLEOTIDE SEQUENCE [LARGE SCALE GENOMIC DNA]</scope>
    <source>
        <strain evidence="1 2">FJAT-51800</strain>
    </source>
</reference>
<dbReference type="Proteomes" id="UP000662770">
    <property type="component" value="Chromosome"/>
</dbReference>
<organism evidence="1 2">
    <name type="scientific">Shewanella avicenniae</name>
    <dbReference type="NCBI Taxonomy" id="2814294"/>
    <lineage>
        <taxon>Bacteria</taxon>
        <taxon>Pseudomonadati</taxon>
        <taxon>Pseudomonadota</taxon>
        <taxon>Gammaproteobacteria</taxon>
        <taxon>Alteromonadales</taxon>
        <taxon>Shewanellaceae</taxon>
        <taxon>Shewanella</taxon>
    </lineage>
</organism>
<proteinExistence type="predicted"/>
<accession>A0ABX7QLX9</accession>
<evidence type="ECO:0000313" key="1">
    <source>
        <dbReference type="EMBL" id="QSX31990.1"/>
    </source>
</evidence>
<gene>
    <name evidence="1" type="ORF">JYB87_09290</name>
</gene>
<dbReference type="EMBL" id="CP071503">
    <property type="protein sequence ID" value="QSX31990.1"/>
    <property type="molecule type" value="Genomic_DNA"/>
</dbReference>
<dbReference type="RefSeq" id="WP_207353235.1">
    <property type="nucleotide sequence ID" value="NZ_CP071503.1"/>
</dbReference>
<keyword evidence="2" id="KW-1185">Reference proteome</keyword>
<name>A0ABX7QLX9_9GAMM</name>
<evidence type="ECO:0000313" key="2">
    <source>
        <dbReference type="Proteomes" id="UP000662770"/>
    </source>
</evidence>
<sequence>MENVDTELLRFDDSLFEQIDVLQVKISALITDDAIDEIFKDANPVSGLRTSKQSVSDSAYLFNLLSIQSPIICYRDRKRFKALTGCFTLIKLRAAIAQHLLPSDHAVMVFVLRKKPSVALRRSIVLFDLTNDLLAKCFISDTKKISFFLRAWFRKDEGKKSIYQSKEWLTYFPSLNTSAKVAEYLSISKADL</sequence>